<comment type="caution">
    <text evidence="1">The sequence shown here is derived from an EMBL/GenBank/DDBJ whole genome shotgun (WGS) entry which is preliminary data.</text>
</comment>
<proteinExistence type="predicted"/>
<protein>
    <submittedName>
        <fullName evidence="1">Uncharacterized protein</fullName>
    </submittedName>
</protein>
<organism evidence="1 2">
    <name type="scientific">Erysiphe neolycopersici</name>
    <dbReference type="NCBI Taxonomy" id="212602"/>
    <lineage>
        <taxon>Eukaryota</taxon>
        <taxon>Fungi</taxon>
        <taxon>Dikarya</taxon>
        <taxon>Ascomycota</taxon>
        <taxon>Pezizomycotina</taxon>
        <taxon>Leotiomycetes</taxon>
        <taxon>Erysiphales</taxon>
        <taxon>Erysiphaceae</taxon>
        <taxon>Erysiphe</taxon>
    </lineage>
</organism>
<dbReference type="Proteomes" id="UP000286134">
    <property type="component" value="Unassembled WGS sequence"/>
</dbReference>
<dbReference type="AlphaFoldDB" id="A0A420HZ77"/>
<evidence type="ECO:0000313" key="2">
    <source>
        <dbReference type="Proteomes" id="UP000286134"/>
    </source>
</evidence>
<evidence type="ECO:0000313" key="1">
    <source>
        <dbReference type="EMBL" id="RKF62732.1"/>
    </source>
</evidence>
<accession>A0A420HZ77</accession>
<dbReference type="EMBL" id="MCFK01003113">
    <property type="protein sequence ID" value="RKF62732.1"/>
    <property type="molecule type" value="Genomic_DNA"/>
</dbReference>
<name>A0A420HZ77_9PEZI</name>
<keyword evidence="2" id="KW-1185">Reference proteome</keyword>
<reference evidence="1 2" key="1">
    <citation type="journal article" date="2018" name="BMC Genomics">
        <title>Comparative genome analyses reveal sequence features reflecting distinct modes of host-adaptation between dicot and monocot powdery mildew.</title>
        <authorList>
            <person name="Wu Y."/>
            <person name="Ma X."/>
            <person name="Pan Z."/>
            <person name="Kale S.D."/>
            <person name="Song Y."/>
            <person name="King H."/>
            <person name="Zhang Q."/>
            <person name="Presley C."/>
            <person name="Deng X."/>
            <person name="Wei C.I."/>
            <person name="Xiao S."/>
        </authorList>
    </citation>
    <scope>NUCLEOTIDE SEQUENCE [LARGE SCALE GENOMIC DNA]</scope>
    <source>
        <strain evidence="1">UMSG2</strain>
    </source>
</reference>
<gene>
    <name evidence="1" type="ORF">OnM2_031031</name>
</gene>
<sequence length="115" mass="12689">MRGRTPDHRTICQTTVPYTFSSAENALERSFRAKSTLITFAKGNATSTRFHFESAFQEFHLHDHNTINSEIVPAEPTIQPVGNMAGQIPTLLDSTLAPFCGASAGAQFFMRLSIK</sequence>